<accession>K1RRG7</accession>
<evidence type="ECO:0000313" key="3">
    <source>
        <dbReference type="EMBL" id="EKC46134.1"/>
    </source>
</evidence>
<reference evidence="3" key="1">
    <citation type="journal article" date="2013" name="Environ. Microbiol.">
        <title>Microbiota from the distal guts of lean and obese adolescents exhibit partial functional redundancy besides clear differences in community structure.</title>
        <authorList>
            <person name="Ferrer M."/>
            <person name="Ruiz A."/>
            <person name="Lanza F."/>
            <person name="Haange S.B."/>
            <person name="Oberbach A."/>
            <person name="Till H."/>
            <person name="Bargiela R."/>
            <person name="Campoy C."/>
            <person name="Segura M.T."/>
            <person name="Richter M."/>
            <person name="von Bergen M."/>
            <person name="Seifert J."/>
            <person name="Suarez A."/>
        </authorList>
    </citation>
    <scope>NUCLEOTIDE SEQUENCE</scope>
</reference>
<keyword evidence="1" id="KW-1133">Transmembrane helix</keyword>
<dbReference type="Pfam" id="PF04892">
    <property type="entry name" value="VanZ"/>
    <property type="match status" value="1"/>
</dbReference>
<evidence type="ECO:0000259" key="2">
    <source>
        <dbReference type="Pfam" id="PF04892"/>
    </source>
</evidence>
<proteinExistence type="predicted"/>
<dbReference type="AlphaFoldDB" id="K1RRG7"/>
<feature type="transmembrane region" description="Helical" evidence="1">
    <location>
        <begin position="57"/>
        <end position="75"/>
    </location>
</feature>
<sequence>MFLFSNQNATKSNHTSDKVTISLIHLVDKFRGKTTGKAQEKKIIKNVRLLVRKTAHMSEYFVLAVLTFCLVSNYVSSNKKVFLITFICCVLFSIGDEIHQLFIPGRTGRIFDVGVDSCGILLGCIVLTFIKHKTYKKGLQNI</sequence>
<feature type="transmembrane region" description="Helical" evidence="1">
    <location>
        <begin position="81"/>
        <end position="98"/>
    </location>
</feature>
<dbReference type="InterPro" id="IPR006976">
    <property type="entry name" value="VanZ-like"/>
</dbReference>
<keyword evidence="1" id="KW-0812">Transmembrane</keyword>
<organism evidence="3">
    <name type="scientific">human gut metagenome</name>
    <dbReference type="NCBI Taxonomy" id="408170"/>
    <lineage>
        <taxon>unclassified sequences</taxon>
        <taxon>metagenomes</taxon>
        <taxon>organismal metagenomes</taxon>
    </lineage>
</organism>
<dbReference type="EMBL" id="AJWZ01011204">
    <property type="protein sequence ID" value="EKC46134.1"/>
    <property type="molecule type" value="Genomic_DNA"/>
</dbReference>
<name>K1RRG7_9ZZZZ</name>
<keyword evidence="1" id="KW-0472">Membrane</keyword>
<feature type="transmembrane region" description="Helical" evidence="1">
    <location>
        <begin position="110"/>
        <end position="130"/>
    </location>
</feature>
<protein>
    <submittedName>
        <fullName evidence="3">VanZ family protein</fullName>
    </submittedName>
</protein>
<dbReference type="NCBIfam" id="NF037970">
    <property type="entry name" value="vanZ_1"/>
    <property type="match status" value="1"/>
</dbReference>
<gene>
    <name evidence="3" type="ORF">OBE_16444</name>
</gene>
<evidence type="ECO:0000256" key="1">
    <source>
        <dbReference type="SAM" id="Phobius"/>
    </source>
</evidence>
<feature type="domain" description="VanZ-like" evidence="2">
    <location>
        <begin position="1"/>
        <end position="130"/>
    </location>
</feature>
<comment type="caution">
    <text evidence="3">The sequence shown here is derived from an EMBL/GenBank/DDBJ whole genome shotgun (WGS) entry which is preliminary data.</text>
</comment>